<accession>A0AAD4RY82</accession>
<feature type="domain" description="GH3 C-terminal" evidence="4">
    <location>
        <begin position="446"/>
        <end position="563"/>
    </location>
</feature>
<gene>
    <name evidence="5" type="ORF">MKW98_015391</name>
</gene>
<feature type="domain" description="GH3 middle" evidence="3">
    <location>
        <begin position="348"/>
        <end position="430"/>
    </location>
</feature>
<evidence type="ECO:0000259" key="4">
    <source>
        <dbReference type="Pfam" id="PF23572"/>
    </source>
</evidence>
<dbReference type="AlphaFoldDB" id="A0AAD4RY82"/>
<dbReference type="GO" id="GO:0005737">
    <property type="term" value="C:cytoplasm"/>
    <property type="evidence" value="ECO:0007669"/>
    <property type="project" value="TreeGrafter"/>
</dbReference>
<name>A0AAD4RY82_9MAGN</name>
<reference evidence="5" key="1">
    <citation type="submission" date="2022-04" db="EMBL/GenBank/DDBJ databases">
        <title>A functionally conserved STORR gene fusion in Papaver species that diverged 16.8 million years ago.</title>
        <authorList>
            <person name="Catania T."/>
        </authorList>
    </citation>
    <scope>NUCLEOTIDE SEQUENCE</scope>
    <source>
        <strain evidence="5">S-188037</strain>
    </source>
</reference>
<evidence type="ECO:0000256" key="2">
    <source>
        <dbReference type="ARBA" id="ARBA00022598"/>
    </source>
</evidence>
<dbReference type="Pfam" id="PF23571">
    <property type="entry name" value="GH3_M"/>
    <property type="match status" value="1"/>
</dbReference>
<dbReference type="Pfam" id="PF03321">
    <property type="entry name" value="GH3"/>
    <property type="match status" value="1"/>
</dbReference>
<evidence type="ECO:0000256" key="1">
    <source>
        <dbReference type="ARBA" id="ARBA00008068"/>
    </source>
</evidence>
<protein>
    <submittedName>
        <fullName evidence="5">Uncharacterized protein</fullName>
    </submittedName>
</protein>
<evidence type="ECO:0000313" key="5">
    <source>
        <dbReference type="EMBL" id="KAI3842724.1"/>
    </source>
</evidence>
<dbReference type="InterPro" id="IPR055378">
    <property type="entry name" value="GH3_C"/>
</dbReference>
<evidence type="ECO:0000313" key="6">
    <source>
        <dbReference type="Proteomes" id="UP001202328"/>
    </source>
</evidence>
<dbReference type="PANTHER" id="PTHR31901">
    <property type="entry name" value="GH3 DOMAIN-CONTAINING PROTEIN"/>
    <property type="match status" value="1"/>
</dbReference>
<dbReference type="GO" id="GO:0010279">
    <property type="term" value="F:indole-3-acetic acid amido synthetase activity"/>
    <property type="evidence" value="ECO:0007669"/>
    <property type="project" value="TreeGrafter"/>
</dbReference>
<evidence type="ECO:0000259" key="3">
    <source>
        <dbReference type="Pfam" id="PF23571"/>
    </source>
</evidence>
<dbReference type="Pfam" id="PF23572">
    <property type="entry name" value="GH3_C"/>
    <property type="match status" value="1"/>
</dbReference>
<comment type="similarity">
    <text evidence="1">Belongs to the IAA-amido conjugating enzyme family.</text>
</comment>
<keyword evidence="2" id="KW-0436">Ligase</keyword>
<dbReference type="InterPro" id="IPR004993">
    <property type="entry name" value="GH3"/>
</dbReference>
<dbReference type="EMBL" id="JAJJMB010017052">
    <property type="protein sequence ID" value="KAI3842724.1"/>
    <property type="molecule type" value="Genomic_DNA"/>
</dbReference>
<proteinExistence type="inferred from homology"/>
<keyword evidence="6" id="KW-1185">Reference proteome</keyword>
<comment type="caution">
    <text evidence="5">The sequence shown here is derived from an EMBL/GenBank/DDBJ whole genome shotgun (WGS) entry which is preliminary data.</text>
</comment>
<dbReference type="InterPro" id="IPR055377">
    <property type="entry name" value="GH3_M"/>
</dbReference>
<dbReference type="Proteomes" id="UP001202328">
    <property type="component" value="Unassembled WGS sequence"/>
</dbReference>
<sequence length="586" mass="67035">MNTIADDVIVTKHKKALEFIEVVTTNTDKVQKLVLSEILSISSHVEYLQHHGLNGRTDQDLKPYIERIANGYASPILCGRPVTNFALSLFLCCISGTSGGERKIFPRIEEEMERYWLGRCLVMPVVNKYITGMDKGKAMIFMFSKENAYTPGGLPINSGFSRTLQSSQFQNRPYDPLEDYTSPNETILCADFDQSTYAQCLCGLYQSKLVVRIGSVFVYGLLRIIHFIQKHWSLLCDDIRRGTVNAQIIKDPSVREAVKKTLVKPNPELADFIEIECKRDESWKGIISRLWPNAKSIDAIITGSMSQHIPSVNFYTNGLPLVSARYICTECFLGIKLNPFCEPNEVAYTFLPNMAYFEFLPIFDENQQTNNHQQEQHDAQELVELANVRLGHEYEVFVTTYSGLYRYAIGDVLRVTGFKNTAPQFQFISRKKTLLSIDCEKTHELELQNAVKNAIEHLMTKFNVSLVDYTSYADTTSTSNHGHYVIYWELQYYDYNVNNNAVIIPMSAFEECCFKFEESLSFVYKIHQIKIVERGTFDKLMDFAISQGASVSQYKTPRCMKNVELLNSCVVSNYFSQEFPHYVPGQ</sequence>
<dbReference type="PANTHER" id="PTHR31901:SF9">
    <property type="entry name" value="GH3 DOMAIN-CONTAINING PROTEIN"/>
    <property type="match status" value="1"/>
</dbReference>
<organism evidence="5 6">
    <name type="scientific">Papaver atlanticum</name>
    <dbReference type="NCBI Taxonomy" id="357466"/>
    <lineage>
        <taxon>Eukaryota</taxon>
        <taxon>Viridiplantae</taxon>
        <taxon>Streptophyta</taxon>
        <taxon>Embryophyta</taxon>
        <taxon>Tracheophyta</taxon>
        <taxon>Spermatophyta</taxon>
        <taxon>Magnoliopsida</taxon>
        <taxon>Ranunculales</taxon>
        <taxon>Papaveraceae</taxon>
        <taxon>Papaveroideae</taxon>
        <taxon>Papaver</taxon>
    </lineage>
</organism>